<keyword evidence="5" id="KW-0418">Kinase</keyword>
<dbReference type="InterPro" id="IPR047221">
    <property type="entry name" value="KaiC_N"/>
</dbReference>
<evidence type="ECO:0000259" key="9">
    <source>
        <dbReference type="PROSITE" id="PS51146"/>
    </source>
</evidence>
<evidence type="ECO:0000256" key="7">
    <source>
        <dbReference type="SAM" id="Coils"/>
    </source>
</evidence>
<dbReference type="Pfam" id="PF06745">
    <property type="entry name" value="ATPase"/>
    <property type="match status" value="2"/>
</dbReference>
<evidence type="ECO:0000313" key="11">
    <source>
        <dbReference type="Proteomes" id="UP000575083"/>
    </source>
</evidence>
<dbReference type="SMART" id="SM00382">
    <property type="entry name" value="AAA"/>
    <property type="match status" value="2"/>
</dbReference>
<keyword evidence="7" id="KW-0175">Coiled coil</keyword>
<dbReference type="InterPro" id="IPR014774">
    <property type="entry name" value="KaiC-like_dom"/>
</dbReference>
<keyword evidence="11" id="KW-1185">Reference proteome</keyword>
<keyword evidence="3" id="KW-0808">Transferase</keyword>
<dbReference type="SUPFAM" id="SSF52540">
    <property type="entry name" value="P-loop containing nucleoside triphosphate hydrolases"/>
    <property type="match status" value="2"/>
</dbReference>
<dbReference type="InterPro" id="IPR027417">
    <property type="entry name" value="P-loop_NTPase"/>
</dbReference>
<dbReference type="AlphaFoldDB" id="A0A7X0U8X4"/>
<dbReference type="InterPro" id="IPR030665">
    <property type="entry name" value="KaiC"/>
</dbReference>
<dbReference type="NCBIfam" id="NF006799">
    <property type="entry name" value="PRK09302.1"/>
    <property type="match status" value="1"/>
</dbReference>
<accession>A0A7X0U8X4</accession>
<dbReference type="EC" id="2.7.11.1" evidence="1"/>
<evidence type="ECO:0000256" key="5">
    <source>
        <dbReference type="ARBA" id="ARBA00022777"/>
    </source>
</evidence>
<feature type="domain" description="KaiC" evidence="9">
    <location>
        <begin position="259"/>
        <end position="493"/>
    </location>
</feature>
<dbReference type="CDD" id="cd19485">
    <property type="entry name" value="KaiC-N"/>
    <property type="match status" value="1"/>
</dbReference>
<feature type="region of interest" description="Disordered" evidence="8">
    <location>
        <begin position="558"/>
        <end position="586"/>
    </location>
</feature>
<dbReference type="InterPro" id="IPR051347">
    <property type="entry name" value="Circadian_clock_KaiC-rel"/>
</dbReference>
<sequence length="586" mass="63355">MAPTRTKKNAPTGAPSGISKSPTGISGLDEITEGGLPTGRPTLVCGAAGCGKTMLAAEFLVKGATQFGEPGVFMMFEESADELAANMRSLGFDIDALQRQRKLALDFVRVERSEIEETGEYDLEGLFIRLGYAIDSIGAKRVVLDTVEALFAGVPNHAILRSELRRLFRWLKDKGVTAIITAERGESAFTRYGLEEYVADCVILLDHRIVDQVSTRRLRVVKYRGSAHGTNEYPFLIGRSGIVVLPITSLALRHQASSQRVSTGTPGLDEMFGGTGIFRGSSLLVSGAPGTGKSSIAAGFANAACTRGERAILFAYEESEQQLLRNMQSIGMDLSRWVKKGLLKIESTRPTLMGLEQHLVHTYDLVRGFAPGVVAIDPISSLTSQGDDTGLSLTLMRLIDFLKTEGITALFTTLTADLPGAPLAASQVGVSSLMDSWIMLANVAGNGERTRTVQVLKSRGMPHSNQVREFVFSNHGVDLVDVYLFGDQVLTGTARIAHEAQVTAANDLRGRDHERRLRDLANRRKALDAQIAALNAEALERAGEVEFAIEREKMEARGVQERARSIAARRGSNGSRPASKPAARKG</sequence>
<dbReference type="Gene3D" id="3.40.50.300">
    <property type="entry name" value="P-loop containing nucleotide triphosphate hydrolases"/>
    <property type="match status" value="2"/>
</dbReference>
<dbReference type="GO" id="GO:0016787">
    <property type="term" value="F:hydrolase activity"/>
    <property type="evidence" value="ECO:0007669"/>
    <property type="project" value="UniProtKB-KW"/>
</dbReference>
<evidence type="ECO:0000256" key="3">
    <source>
        <dbReference type="ARBA" id="ARBA00022679"/>
    </source>
</evidence>
<feature type="domain" description="KaiC" evidence="9">
    <location>
        <begin position="19"/>
        <end position="258"/>
    </location>
</feature>
<dbReference type="InterPro" id="IPR010624">
    <property type="entry name" value="KaiC_dom"/>
</dbReference>
<dbReference type="PROSITE" id="PS51146">
    <property type="entry name" value="KAIC"/>
    <property type="match status" value="2"/>
</dbReference>
<dbReference type="PIRSF" id="PIRSF039117">
    <property type="entry name" value="KaiC"/>
    <property type="match status" value="1"/>
</dbReference>
<evidence type="ECO:0000256" key="4">
    <source>
        <dbReference type="ARBA" id="ARBA00022737"/>
    </source>
</evidence>
<feature type="coiled-coil region" evidence="7">
    <location>
        <begin position="510"/>
        <end position="537"/>
    </location>
</feature>
<dbReference type="PANTHER" id="PTHR42926:SF1">
    <property type="entry name" value="CIRCADIAN CLOCK OSCILLATOR PROTEIN KAIC 1"/>
    <property type="match status" value="1"/>
</dbReference>
<dbReference type="EMBL" id="JACHLK010000002">
    <property type="protein sequence ID" value="MBB6558915.1"/>
    <property type="molecule type" value="Genomic_DNA"/>
</dbReference>
<dbReference type="GO" id="GO:0005524">
    <property type="term" value="F:ATP binding"/>
    <property type="evidence" value="ECO:0007669"/>
    <property type="project" value="InterPro"/>
</dbReference>
<dbReference type="GO" id="GO:0004674">
    <property type="term" value="F:protein serine/threonine kinase activity"/>
    <property type="evidence" value="ECO:0007669"/>
    <property type="project" value="UniProtKB-EC"/>
</dbReference>
<evidence type="ECO:0000256" key="1">
    <source>
        <dbReference type="ARBA" id="ARBA00012513"/>
    </source>
</evidence>
<reference evidence="10 11" key="1">
    <citation type="submission" date="2020-08" db="EMBL/GenBank/DDBJ databases">
        <title>Functional genomics of gut bacteria from endangered species of beetles.</title>
        <authorList>
            <person name="Carlos-Shanley C."/>
        </authorList>
    </citation>
    <scope>NUCLEOTIDE SEQUENCE [LARGE SCALE GENOMIC DNA]</scope>
    <source>
        <strain evidence="10 11">S00198</strain>
    </source>
</reference>
<evidence type="ECO:0000313" key="10">
    <source>
        <dbReference type="EMBL" id="MBB6558915.1"/>
    </source>
</evidence>
<proteinExistence type="predicted"/>
<feature type="region of interest" description="Disordered" evidence="8">
    <location>
        <begin position="1"/>
        <end position="34"/>
    </location>
</feature>
<dbReference type="Proteomes" id="UP000575083">
    <property type="component" value="Unassembled WGS sequence"/>
</dbReference>
<evidence type="ECO:0000256" key="2">
    <source>
        <dbReference type="ARBA" id="ARBA00022553"/>
    </source>
</evidence>
<keyword evidence="4" id="KW-0677">Repeat</keyword>
<evidence type="ECO:0000256" key="8">
    <source>
        <dbReference type="SAM" id="MobiDB-lite"/>
    </source>
</evidence>
<dbReference type="RefSeq" id="WP_184856324.1">
    <property type="nucleotide sequence ID" value="NZ_JACHLK010000002.1"/>
</dbReference>
<dbReference type="PANTHER" id="PTHR42926">
    <property type="match status" value="1"/>
</dbReference>
<comment type="caution">
    <text evidence="10">The sequence shown here is derived from an EMBL/GenBank/DDBJ whole genome shotgun (WGS) entry which is preliminary data.</text>
</comment>
<organism evidence="10 11">
    <name type="scientific">Acidovorax soli</name>
    <dbReference type="NCBI Taxonomy" id="592050"/>
    <lineage>
        <taxon>Bacteria</taxon>
        <taxon>Pseudomonadati</taxon>
        <taxon>Pseudomonadota</taxon>
        <taxon>Betaproteobacteria</taxon>
        <taxon>Burkholderiales</taxon>
        <taxon>Comamonadaceae</taxon>
        <taxon>Acidovorax</taxon>
    </lineage>
</organism>
<name>A0A7X0U8X4_9BURK</name>
<keyword evidence="2" id="KW-0597">Phosphoprotein</keyword>
<keyword evidence="6" id="KW-0378">Hydrolase</keyword>
<protein>
    <recommendedName>
        <fullName evidence="1">non-specific serine/threonine protein kinase</fullName>
        <ecNumber evidence="1">2.7.11.1</ecNumber>
    </recommendedName>
</protein>
<evidence type="ECO:0000256" key="6">
    <source>
        <dbReference type="ARBA" id="ARBA00022801"/>
    </source>
</evidence>
<gene>
    <name evidence="10" type="ORF">HNP48_001579</name>
</gene>
<dbReference type="InterPro" id="IPR003593">
    <property type="entry name" value="AAA+_ATPase"/>
</dbReference>